<feature type="domain" description="Nephrocystin 3-like N-terminal" evidence="2">
    <location>
        <begin position="13"/>
        <end position="168"/>
    </location>
</feature>
<gene>
    <name evidence="3" type="ORF">EDD18DRAFT_679791</name>
</gene>
<dbReference type="InterPro" id="IPR056884">
    <property type="entry name" value="NPHP3-like_N"/>
</dbReference>
<evidence type="ECO:0000256" key="1">
    <source>
        <dbReference type="ARBA" id="ARBA00022737"/>
    </source>
</evidence>
<evidence type="ECO:0000259" key="2">
    <source>
        <dbReference type="Pfam" id="PF24883"/>
    </source>
</evidence>
<dbReference type="Pfam" id="PF24883">
    <property type="entry name" value="NPHP3_N"/>
    <property type="match status" value="1"/>
</dbReference>
<dbReference type="AlphaFoldDB" id="A0AA39QFP1"/>
<dbReference type="Proteomes" id="UP001175228">
    <property type="component" value="Unassembled WGS sequence"/>
</dbReference>
<keyword evidence="1" id="KW-0677">Repeat</keyword>
<accession>A0AA39QFP1</accession>
<name>A0AA39QFP1_9AGAR</name>
<proteinExistence type="predicted"/>
<protein>
    <recommendedName>
        <fullName evidence="2">Nephrocystin 3-like N-terminal domain-containing protein</fullName>
    </recommendedName>
</protein>
<organism evidence="3 4">
    <name type="scientific">Armillaria luteobubalina</name>
    <dbReference type="NCBI Taxonomy" id="153913"/>
    <lineage>
        <taxon>Eukaryota</taxon>
        <taxon>Fungi</taxon>
        <taxon>Dikarya</taxon>
        <taxon>Basidiomycota</taxon>
        <taxon>Agaricomycotina</taxon>
        <taxon>Agaricomycetes</taxon>
        <taxon>Agaricomycetidae</taxon>
        <taxon>Agaricales</taxon>
        <taxon>Marasmiineae</taxon>
        <taxon>Physalacriaceae</taxon>
        <taxon>Armillaria</taxon>
    </lineage>
</organism>
<keyword evidence="4" id="KW-1185">Reference proteome</keyword>
<dbReference type="EMBL" id="JAUEPU010000005">
    <property type="protein sequence ID" value="KAK0502045.1"/>
    <property type="molecule type" value="Genomic_DNA"/>
</dbReference>
<sequence>MKGTCVEAINYLMSWIAQCSGGMLWCKDLVGMGTSSLAGMLHDLLTVHISTRKRLGAFVRYDRVEYSDASHLIMSIAYSLGMSDNRIGAAISKVIGRNRAVLSMAPSEQFRLLLKGPLESLRVLANEGPLVVVIDGIEECDPSNEMLAVLSRGFGQRLPFMRLLVFSRPTELLSRAFTAPNSAVTTFILDTASIQAGCDIESASVW</sequence>
<reference evidence="3" key="1">
    <citation type="submission" date="2023-06" db="EMBL/GenBank/DDBJ databases">
        <authorList>
            <consortium name="Lawrence Berkeley National Laboratory"/>
            <person name="Ahrendt S."/>
            <person name="Sahu N."/>
            <person name="Indic B."/>
            <person name="Wong-Bajracharya J."/>
            <person name="Merenyi Z."/>
            <person name="Ke H.-M."/>
            <person name="Monk M."/>
            <person name="Kocsube S."/>
            <person name="Drula E."/>
            <person name="Lipzen A."/>
            <person name="Balint B."/>
            <person name="Henrissat B."/>
            <person name="Andreopoulos B."/>
            <person name="Martin F.M."/>
            <person name="Harder C.B."/>
            <person name="Rigling D."/>
            <person name="Ford K.L."/>
            <person name="Foster G.D."/>
            <person name="Pangilinan J."/>
            <person name="Papanicolaou A."/>
            <person name="Barry K."/>
            <person name="LaButti K."/>
            <person name="Viragh M."/>
            <person name="Koriabine M."/>
            <person name="Yan M."/>
            <person name="Riley R."/>
            <person name="Champramary S."/>
            <person name="Plett K.L."/>
            <person name="Tsai I.J."/>
            <person name="Slot J."/>
            <person name="Sipos G."/>
            <person name="Plett J."/>
            <person name="Nagy L.G."/>
            <person name="Grigoriev I.V."/>
        </authorList>
    </citation>
    <scope>NUCLEOTIDE SEQUENCE</scope>
    <source>
        <strain evidence="3">HWK02</strain>
    </source>
</reference>
<evidence type="ECO:0000313" key="4">
    <source>
        <dbReference type="Proteomes" id="UP001175228"/>
    </source>
</evidence>
<evidence type="ECO:0000313" key="3">
    <source>
        <dbReference type="EMBL" id="KAK0502045.1"/>
    </source>
</evidence>
<comment type="caution">
    <text evidence="3">The sequence shown here is derived from an EMBL/GenBank/DDBJ whole genome shotgun (WGS) entry which is preliminary data.</text>
</comment>